<protein>
    <recommendedName>
        <fullName evidence="2">DUF4283 domain-containing protein</fullName>
    </recommendedName>
</protein>
<dbReference type="Gramene" id="KJB62389">
    <property type="protein sequence ID" value="KJB62389"/>
    <property type="gene ID" value="B456_009G414700"/>
</dbReference>
<feature type="compositionally biased region" description="Polar residues" evidence="1">
    <location>
        <begin position="242"/>
        <end position="258"/>
    </location>
</feature>
<accession>A0A0D2U059</accession>
<sequence length="417" mass="46817">MEFGNGRRSAKTIRQRLEDPLDLDNPIVNDKCMKAVSICVRMVSWKYKLLGATAERINLQNEEDFELLKGEAEKEIIDDILSITFFERPLKVIGLENDYCSVNFQDDDEYLHAVSGGPWTIFGQYLTVRPWTPSFTTDQDFPTSLLVWIRLPGLWEGMYTRSLLKFIARAIGRLARLAVYIDLGKLLVPKLQIDKRVQCVEYETIPLVCFRCGRFEHSSDACLHRTEKKETIEGVTVENLDNDTTAQGGAADWSSNKDAMTHSSDKGDQFGPWMLVERKLHWTPLTAMKPIVNSIDEVEEVKSAALNGSTGIKGSDKGILGKALPVRGKLLSNPQIKTKVFKKGSEKNKCKVVVLMNGSKTNSNVLKPVNNQRSSFRPIDNPFNDGSKMGLKLLNNGSDPIRFRAVGHGLDKGEICY</sequence>
<dbReference type="PANTHER" id="PTHR31286:SF99">
    <property type="entry name" value="DUF4283 DOMAIN-CONTAINING PROTEIN"/>
    <property type="match status" value="1"/>
</dbReference>
<evidence type="ECO:0000313" key="3">
    <source>
        <dbReference type="EMBL" id="KJB62389.1"/>
    </source>
</evidence>
<dbReference type="EMBL" id="CM001748">
    <property type="protein sequence ID" value="KJB62389.1"/>
    <property type="molecule type" value="Genomic_DNA"/>
</dbReference>
<dbReference type="STRING" id="29730.A0A0D2U059"/>
<organism evidence="3 4">
    <name type="scientific">Gossypium raimondii</name>
    <name type="common">Peruvian cotton</name>
    <name type="synonym">Gossypium klotzschianum subsp. raimondii</name>
    <dbReference type="NCBI Taxonomy" id="29730"/>
    <lineage>
        <taxon>Eukaryota</taxon>
        <taxon>Viridiplantae</taxon>
        <taxon>Streptophyta</taxon>
        <taxon>Embryophyta</taxon>
        <taxon>Tracheophyta</taxon>
        <taxon>Spermatophyta</taxon>
        <taxon>Magnoliopsida</taxon>
        <taxon>eudicotyledons</taxon>
        <taxon>Gunneridae</taxon>
        <taxon>Pentapetalae</taxon>
        <taxon>rosids</taxon>
        <taxon>malvids</taxon>
        <taxon>Malvales</taxon>
        <taxon>Malvaceae</taxon>
        <taxon>Malvoideae</taxon>
        <taxon>Gossypium</taxon>
    </lineage>
</organism>
<evidence type="ECO:0000313" key="4">
    <source>
        <dbReference type="Proteomes" id="UP000032304"/>
    </source>
</evidence>
<dbReference type="Proteomes" id="UP000032304">
    <property type="component" value="Chromosome 9"/>
</dbReference>
<evidence type="ECO:0000259" key="2">
    <source>
        <dbReference type="Pfam" id="PF14111"/>
    </source>
</evidence>
<dbReference type="InterPro" id="IPR025558">
    <property type="entry name" value="DUF4283"/>
</dbReference>
<dbReference type="InterPro" id="IPR040256">
    <property type="entry name" value="At4g02000-like"/>
</dbReference>
<evidence type="ECO:0000256" key="1">
    <source>
        <dbReference type="SAM" id="MobiDB-lite"/>
    </source>
</evidence>
<reference evidence="3 4" key="1">
    <citation type="journal article" date="2012" name="Nature">
        <title>Repeated polyploidization of Gossypium genomes and the evolution of spinnable cotton fibres.</title>
        <authorList>
            <person name="Paterson A.H."/>
            <person name="Wendel J.F."/>
            <person name="Gundlach H."/>
            <person name="Guo H."/>
            <person name="Jenkins J."/>
            <person name="Jin D."/>
            <person name="Llewellyn D."/>
            <person name="Showmaker K.C."/>
            <person name="Shu S."/>
            <person name="Udall J."/>
            <person name="Yoo M.J."/>
            <person name="Byers R."/>
            <person name="Chen W."/>
            <person name="Doron-Faigenboim A."/>
            <person name="Duke M.V."/>
            <person name="Gong L."/>
            <person name="Grimwood J."/>
            <person name="Grover C."/>
            <person name="Grupp K."/>
            <person name="Hu G."/>
            <person name="Lee T.H."/>
            <person name="Li J."/>
            <person name="Lin L."/>
            <person name="Liu T."/>
            <person name="Marler B.S."/>
            <person name="Page J.T."/>
            <person name="Roberts A.W."/>
            <person name="Romanel E."/>
            <person name="Sanders W.S."/>
            <person name="Szadkowski E."/>
            <person name="Tan X."/>
            <person name="Tang H."/>
            <person name="Xu C."/>
            <person name="Wang J."/>
            <person name="Wang Z."/>
            <person name="Zhang D."/>
            <person name="Zhang L."/>
            <person name="Ashrafi H."/>
            <person name="Bedon F."/>
            <person name="Bowers J.E."/>
            <person name="Brubaker C.L."/>
            <person name="Chee P.W."/>
            <person name="Das S."/>
            <person name="Gingle A.R."/>
            <person name="Haigler C.H."/>
            <person name="Harker D."/>
            <person name="Hoffmann L.V."/>
            <person name="Hovav R."/>
            <person name="Jones D.C."/>
            <person name="Lemke C."/>
            <person name="Mansoor S."/>
            <person name="ur Rahman M."/>
            <person name="Rainville L.N."/>
            <person name="Rambani A."/>
            <person name="Reddy U.K."/>
            <person name="Rong J.K."/>
            <person name="Saranga Y."/>
            <person name="Scheffler B.E."/>
            <person name="Scheffler J.A."/>
            <person name="Stelly D.M."/>
            <person name="Triplett B.A."/>
            <person name="Van Deynze A."/>
            <person name="Vaslin M.F."/>
            <person name="Waghmare V.N."/>
            <person name="Walford S.A."/>
            <person name="Wright R.J."/>
            <person name="Zaki E.A."/>
            <person name="Zhang T."/>
            <person name="Dennis E.S."/>
            <person name="Mayer K.F."/>
            <person name="Peterson D.G."/>
            <person name="Rokhsar D.S."/>
            <person name="Wang X."/>
            <person name="Schmutz J."/>
        </authorList>
    </citation>
    <scope>NUCLEOTIDE SEQUENCE [LARGE SCALE GENOMIC DNA]</scope>
</reference>
<dbReference type="eggNOG" id="KOG1075">
    <property type="taxonomic scope" value="Eukaryota"/>
</dbReference>
<feature type="region of interest" description="Disordered" evidence="1">
    <location>
        <begin position="242"/>
        <end position="265"/>
    </location>
</feature>
<name>A0A0D2U059_GOSRA</name>
<dbReference type="Pfam" id="PF14111">
    <property type="entry name" value="DUF4283"/>
    <property type="match status" value="1"/>
</dbReference>
<dbReference type="PANTHER" id="PTHR31286">
    <property type="entry name" value="GLYCINE-RICH CELL WALL STRUCTURAL PROTEIN 1.8-LIKE"/>
    <property type="match status" value="1"/>
</dbReference>
<proteinExistence type="predicted"/>
<keyword evidence="4" id="KW-1185">Reference proteome</keyword>
<dbReference type="AlphaFoldDB" id="A0A0D2U059"/>
<feature type="domain" description="DUF4283" evidence="2">
    <location>
        <begin position="75"/>
        <end position="138"/>
    </location>
</feature>
<dbReference type="OMA" id="GLENDYC"/>
<gene>
    <name evidence="3" type="ORF">B456_009G414700</name>
</gene>